<name>A0A5B8W807_9SPHI</name>
<dbReference type="EMBL" id="CP042437">
    <property type="protein sequence ID" value="QEC79679.1"/>
    <property type="molecule type" value="Genomic_DNA"/>
</dbReference>
<dbReference type="AlphaFoldDB" id="A0A5B8W807"/>
<gene>
    <name evidence="1" type="ORF">FSB76_28370</name>
</gene>
<dbReference type="RefSeq" id="WP_147059509.1">
    <property type="nucleotide sequence ID" value="NZ_CP042437.1"/>
</dbReference>
<evidence type="ECO:0000313" key="1">
    <source>
        <dbReference type="EMBL" id="QEC79679.1"/>
    </source>
</evidence>
<dbReference type="KEGG" id="mgk:FSB76_28370"/>
<reference evidence="1 2" key="1">
    <citation type="journal article" date="2013" name="J. Microbiol.">
        <title>Mucilaginibacter ginsenosidivorax sp. nov., with ginsenoside converting activity isolated from sediment.</title>
        <authorList>
            <person name="Kim J.K."/>
            <person name="Choi T.E."/>
            <person name="Liu Q.M."/>
            <person name="Park H.Y."/>
            <person name="Yi T.H."/>
            <person name="Yoon M.H."/>
            <person name="Kim S.C."/>
            <person name="Im W.T."/>
        </authorList>
    </citation>
    <scope>NUCLEOTIDE SEQUENCE [LARGE SCALE GENOMIC DNA]</scope>
    <source>
        <strain evidence="1 2">KHI28</strain>
    </source>
</reference>
<accession>A0A5B8W807</accession>
<dbReference type="Proteomes" id="UP000321362">
    <property type="component" value="Chromosome"/>
</dbReference>
<protein>
    <submittedName>
        <fullName evidence="1">Uncharacterized protein</fullName>
    </submittedName>
</protein>
<proteinExistence type="predicted"/>
<sequence length="74" mass="8639">MKNSTALMLCWLIAINSFAQKRASKWVYQFSEVLERRIRSYKIEELVNGDWTLLGGRCCKEANPDISNYYSLKS</sequence>
<organism evidence="1 2">
    <name type="scientific">Mucilaginibacter ginsenosidivorax</name>
    <dbReference type="NCBI Taxonomy" id="862126"/>
    <lineage>
        <taxon>Bacteria</taxon>
        <taxon>Pseudomonadati</taxon>
        <taxon>Bacteroidota</taxon>
        <taxon>Sphingobacteriia</taxon>
        <taxon>Sphingobacteriales</taxon>
        <taxon>Sphingobacteriaceae</taxon>
        <taxon>Mucilaginibacter</taxon>
    </lineage>
</organism>
<evidence type="ECO:0000313" key="2">
    <source>
        <dbReference type="Proteomes" id="UP000321362"/>
    </source>
</evidence>
<keyword evidence="2" id="KW-1185">Reference proteome</keyword>